<dbReference type="InterPro" id="IPR037143">
    <property type="entry name" value="4-PPantetheinyl_Trfase_dom_sf"/>
</dbReference>
<name>A0AAW1SLJ3_9CHLO</name>
<evidence type="ECO:0000256" key="1">
    <source>
        <dbReference type="ARBA" id="ARBA00013172"/>
    </source>
</evidence>
<dbReference type="SUPFAM" id="SSF56214">
    <property type="entry name" value="4'-phosphopantetheinyl transferase"/>
    <property type="match status" value="2"/>
</dbReference>
<dbReference type="InterPro" id="IPR008278">
    <property type="entry name" value="4-PPantetheinyl_Trfase_dom"/>
</dbReference>
<feature type="domain" description="4'-phosphopantetheinyl transferase N-terminal" evidence="4">
    <location>
        <begin position="26"/>
        <end position="125"/>
    </location>
</feature>
<reference evidence="5 6" key="1">
    <citation type="journal article" date="2024" name="Nat. Commun.">
        <title>Phylogenomics reveals the evolutionary origins of lichenization in chlorophyte algae.</title>
        <authorList>
            <person name="Puginier C."/>
            <person name="Libourel C."/>
            <person name="Otte J."/>
            <person name="Skaloud P."/>
            <person name="Haon M."/>
            <person name="Grisel S."/>
            <person name="Petersen M."/>
            <person name="Berrin J.G."/>
            <person name="Delaux P.M."/>
            <person name="Dal Grande F."/>
            <person name="Keller J."/>
        </authorList>
    </citation>
    <scope>NUCLEOTIDE SEQUENCE [LARGE SCALE GENOMIC DNA]</scope>
    <source>
        <strain evidence="5 6">SAG 245.80</strain>
    </source>
</reference>
<comment type="caution">
    <text evidence="5">The sequence shown here is derived from an EMBL/GenBank/DDBJ whole genome shotgun (WGS) entry which is preliminary data.</text>
</comment>
<dbReference type="AlphaFoldDB" id="A0AAW1SLJ3"/>
<evidence type="ECO:0000259" key="4">
    <source>
        <dbReference type="Pfam" id="PF22624"/>
    </source>
</evidence>
<dbReference type="PANTHER" id="PTHR12215:SF10">
    <property type="entry name" value="L-AMINOADIPATE-SEMIALDEHYDE DEHYDROGENASE-PHOSPHOPANTETHEINYL TRANSFERASE"/>
    <property type="match status" value="1"/>
</dbReference>
<dbReference type="Pfam" id="PF01648">
    <property type="entry name" value="ACPS"/>
    <property type="match status" value="1"/>
</dbReference>
<evidence type="ECO:0000313" key="6">
    <source>
        <dbReference type="Proteomes" id="UP001445335"/>
    </source>
</evidence>
<dbReference type="EMBL" id="JALJOU010000001">
    <property type="protein sequence ID" value="KAK9846417.1"/>
    <property type="molecule type" value="Genomic_DNA"/>
</dbReference>
<dbReference type="InterPro" id="IPR055066">
    <property type="entry name" value="AASDHPPT_N"/>
</dbReference>
<evidence type="ECO:0000259" key="3">
    <source>
        <dbReference type="Pfam" id="PF01648"/>
    </source>
</evidence>
<dbReference type="Pfam" id="PF22624">
    <property type="entry name" value="AASDHPPT_N"/>
    <property type="match status" value="1"/>
</dbReference>
<dbReference type="Gene3D" id="3.90.470.20">
    <property type="entry name" value="4'-phosphopantetheinyl transferase domain"/>
    <property type="match status" value="2"/>
</dbReference>
<keyword evidence="6" id="KW-1185">Reference proteome</keyword>
<protein>
    <recommendedName>
        <fullName evidence="1">holo-[acyl-carrier-protein] synthase</fullName>
        <ecNumber evidence="1">2.7.8.7</ecNumber>
    </recommendedName>
</protein>
<evidence type="ECO:0000313" key="5">
    <source>
        <dbReference type="EMBL" id="KAK9846417.1"/>
    </source>
</evidence>
<dbReference type="GO" id="GO:0019878">
    <property type="term" value="P:lysine biosynthetic process via aminoadipic acid"/>
    <property type="evidence" value="ECO:0007669"/>
    <property type="project" value="TreeGrafter"/>
</dbReference>
<gene>
    <name evidence="5" type="ORF">WJX81_003371</name>
</gene>
<accession>A0AAW1SLJ3</accession>
<organism evidence="5 6">
    <name type="scientific">Elliptochloris bilobata</name>
    <dbReference type="NCBI Taxonomy" id="381761"/>
    <lineage>
        <taxon>Eukaryota</taxon>
        <taxon>Viridiplantae</taxon>
        <taxon>Chlorophyta</taxon>
        <taxon>core chlorophytes</taxon>
        <taxon>Trebouxiophyceae</taxon>
        <taxon>Trebouxiophyceae incertae sedis</taxon>
        <taxon>Elliptochloris clade</taxon>
        <taxon>Elliptochloris</taxon>
    </lineage>
</organism>
<sequence length="317" mass="35499">MQATPVTPVRQSSRSNLCGCFSQSVWDPVTNGEEWLFLLDLLPEEDQKQVELFRFKDDQKRALLSRLLQRRCVNVALGVPWNKVRIKRTKAKKPFVVGAPARPHAPNFNFNVSHEGNYVVLASEPVCIVGVDVAAPQQIRAARPAAGGVKPASSMEDLQQTFQRQFTAHEWEVINGAGHTTEEKEDEFRRHWSLKEALVKARGDGLGFALGKADFRFDDQDRNSARVLMEGRPQQRWRFTLQELGNGHWVSVARGPPEDIVDAWQEFSATLLYPCTAEPEFQAALDAPSPPFSVLRVIDLLPEGLRAAYLDTGADAL</sequence>
<dbReference type="GO" id="GO:0005829">
    <property type="term" value="C:cytosol"/>
    <property type="evidence" value="ECO:0007669"/>
    <property type="project" value="TreeGrafter"/>
</dbReference>
<dbReference type="EC" id="2.7.8.7" evidence="1"/>
<dbReference type="PANTHER" id="PTHR12215">
    <property type="entry name" value="PHOSPHOPANTETHEINE TRANSFERASE"/>
    <property type="match status" value="1"/>
</dbReference>
<dbReference type="GO" id="GO:0000287">
    <property type="term" value="F:magnesium ion binding"/>
    <property type="evidence" value="ECO:0007669"/>
    <property type="project" value="InterPro"/>
</dbReference>
<dbReference type="GO" id="GO:0008897">
    <property type="term" value="F:holo-[acyl-carrier-protein] synthase activity"/>
    <property type="evidence" value="ECO:0007669"/>
    <property type="project" value="UniProtKB-EC"/>
</dbReference>
<dbReference type="Proteomes" id="UP001445335">
    <property type="component" value="Unassembled WGS sequence"/>
</dbReference>
<proteinExistence type="predicted"/>
<keyword evidence="2" id="KW-0808">Transferase</keyword>
<dbReference type="InterPro" id="IPR050559">
    <property type="entry name" value="P-Pant_transferase_sf"/>
</dbReference>
<feature type="domain" description="4'-phosphopantetheinyl transferase" evidence="3">
    <location>
        <begin position="129"/>
        <end position="252"/>
    </location>
</feature>
<evidence type="ECO:0000256" key="2">
    <source>
        <dbReference type="ARBA" id="ARBA00022679"/>
    </source>
</evidence>